<dbReference type="RefSeq" id="XP_018034383.1">
    <property type="nucleotide sequence ID" value="XM_018187772.1"/>
</dbReference>
<dbReference type="GeneID" id="28771258"/>
<reference evidence="1 2" key="1">
    <citation type="submission" date="2016-05" db="EMBL/GenBank/DDBJ databases">
        <title>Comparative analysis of secretome profiles of manganese(II)-oxidizing ascomycete fungi.</title>
        <authorList>
            <consortium name="DOE Joint Genome Institute"/>
            <person name="Zeiner C.A."/>
            <person name="Purvine S.O."/>
            <person name="Zink E.M."/>
            <person name="Wu S."/>
            <person name="Pasa-Tolic L."/>
            <person name="Chaput D.L."/>
            <person name="Haridas S."/>
            <person name="Grigoriev I.V."/>
            <person name="Santelli C.M."/>
            <person name="Hansel C.M."/>
        </authorList>
    </citation>
    <scope>NUCLEOTIDE SEQUENCE [LARGE SCALE GENOMIC DNA]</scope>
    <source>
        <strain evidence="1 2">AP3s5-JAC2a</strain>
    </source>
</reference>
<proteinExistence type="predicted"/>
<evidence type="ECO:0000313" key="2">
    <source>
        <dbReference type="Proteomes" id="UP000077069"/>
    </source>
</evidence>
<organism evidence="1 2">
    <name type="scientific">Paraphaeosphaeria sporulosa</name>
    <dbReference type="NCBI Taxonomy" id="1460663"/>
    <lineage>
        <taxon>Eukaryota</taxon>
        <taxon>Fungi</taxon>
        <taxon>Dikarya</taxon>
        <taxon>Ascomycota</taxon>
        <taxon>Pezizomycotina</taxon>
        <taxon>Dothideomycetes</taxon>
        <taxon>Pleosporomycetidae</taxon>
        <taxon>Pleosporales</taxon>
        <taxon>Massarineae</taxon>
        <taxon>Didymosphaeriaceae</taxon>
        <taxon>Paraphaeosphaeria</taxon>
    </lineage>
</organism>
<dbReference type="Proteomes" id="UP000077069">
    <property type="component" value="Unassembled WGS sequence"/>
</dbReference>
<keyword evidence="2" id="KW-1185">Reference proteome</keyword>
<evidence type="ECO:0000313" key="1">
    <source>
        <dbReference type="EMBL" id="OAG04018.1"/>
    </source>
</evidence>
<sequence>MGSALFAMTSAPVVGGAWWWSVVVVHRTSMLCSYELHEVVLLVAIDRHYRYGATNIERVGANVADVRFVRRFNRPMAKYPGKAHFAVWFASRPACVQKRLAGLPNIVEGLFGFFFTPMCRSRQGNLWVVWINQVWKSSTLMSVG</sequence>
<protein>
    <submittedName>
        <fullName evidence="1">Uncharacterized protein</fullName>
    </submittedName>
</protein>
<name>A0A177CB69_9PLEO</name>
<accession>A0A177CB69</accession>
<dbReference type="EMBL" id="KV441554">
    <property type="protein sequence ID" value="OAG04018.1"/>
    <property type="molecule type" value="Genomic_DNA"/>
</dbReference>
<gene>
    <name evidence="1" type="ORF">CC84DRAFT_882114</name>
</gene>
<dbReference type="InParanoid" id="A0A177CB69"/>
<dbReference type="AlphaFoldDB" id="A0A177CB69"/>